<dbReference type="EMBL" id="JACEFO010001644">
    <property type="protein sequence ID" value="KAF8727438.1"/>
    <property type="molecule type" value="Genomic_DNA"/>
</dbReference>
<keyword evidence="8" id="KW-0479">Metal-binding</keyword>
<dbReference type="FunFam" id="1.10.472.10:FF:000083">
    <property type="entry name" value="Transcription initiation factor IIB"/>
    <property type="match status" value="1"/>
</dbReference>
<comment type="similarity">
    <text evidence="3">Belongs to the TFIIB family.</text>
</comment>
<feature type="region of interest" description="Disordered" evidence="9">
    <location>
        <begin position="251"/>
        <end position="312"/>
    </location>
</feature>
<dbReference type="PRINTS" id="PR00685">
    <property type="entry name" value="TIFACTORIIB"/>
</dbReference>
<dbReference type="Gene3D" id="1.10.472.10">
    <property type="entry name" value="Cyclin-like"/>
    <property type="match status" value="4"/>
</dbReference>
<dbReference type="GO" id="GO:0070897">
    <property type="term" value="P:transcription preinitiation complex assembly"/>
    <property type="evidence" value="ECO:0007669"/>
    <property type="project" value="InterPro"/>
</dbReference>
<evidence type="ECO:0000256" key="7">
    <source>
        <dbReference type="ARBA" id="ARBA00030788"/>
    </source>
</evidence>
<evidence type="ECO:0000256" key="3">
    <source>
        <dbReference type="ARBA" id="ARBA00010857"/>
    </source>
</evidence>
<feature type="domain" description="TFIIB-type" evidence="11">
    <location>
        <begin position="602"/>
        <end position="634"/>
    </location>
</feature>
<dbReference type="Gene3D" id="1.25.40.420">
    <property type="match status" value="1"/>
</dbReference>
<feature type="region of interest" description="Disordered" evidence="9">
    <location>
        <begin position="523"/>
        <end position="562"/>
    </location>
</feature>
<keyword evidence="8" id="KW-0862">Zinc</keyword>
<keyword evidence="4" id="KW-0677">Repeat</keyword>
<dbReference type="PANTHER" id="PTHR11618">
    <property type="entry name" value="TRANSCRIPTION INITIATION FACTOR IIB-RELATED"/>
    <property type="match status" value="1"/>
</dbReference>
<feature type="region of interest" description="Disordered" evidence="9">
    <location>
        <begin position="103"/>
        <end position="185"/>
    </location>
</feature>
<feature type="compositionally biased region" description="Basic and acidic residues" evidence="9">
    <location>
        <begin position="523"/>
        <end position="543"/>
    </location>
</feature>
<comment type="pathway">
    <text evidence="1">Protein modification; protein ubiquitination.</text>
</comment>
<dbReference type="InterPro" id="IPR016139">
    <property type="entry name" value="Ribosome_inactivat_prot_sub2"/>
</dbReference>
<evidence type="ECO:0000313" key="12">
    <source>
        <dbReference type="EMBL" id="KAF8727438.1"/>
    </source>
</evidence>
<dbReference type="SMART" id="SM00225">
    <property type="entry name" value="BTB"/>
    <property type="match status" value="1"/>
</dbReference>
<evidence type="ECO:0000256" key="4">
    <source>
        <dbReference type="ARBA" id="ARBA00022737"/>
    </source>
</evidence>
<feature type="compositionally biased region" description="Basic residues" evidence="9">
    <location>
        <begin position="1303"/>
        <end position="1319"/>
    </location>
</feature>
<feature type="compositionally biased region" description="Basic and acidic residues" evidence="9">
    <location>
        <begin position="111"/>
        <end position="143"/>
    </location>
</feature>
<sequence length="1701" mass="182822">MAAQQLQSNWDTHRRDAVKDVVAGPGTEGVDDLAEDERHERLRHAAGDGTRGPRGHERRVRAVRPQPHLTLLLLLLLHGASRGHPPPLRVLDDWGIASPGGAAGLYSGEAGRGRADSDDSRTRDGGRKQRRPPDFAASHREPRGTPLSINISRAPKDPPSNPIPIRRAAPRPPPPPPAAKPCRDRTRASPFIAPIGRDPAVGAMVELLFCRDCDRATEVVLDHASGDTICTECALVLDAHFVDEGSEWRNFADDGGGEERDPSRVGGANDPFLNNAPLDTRIVYNKGGPQNKSQANGGGGHALPRTRIKAGPDPEQPLIEAFRAIADMADRLGLVATIRDRAKDVYKKMEEAKACPRGKKRDTFYAACLYIACRNEGKPRTYKELATATGGGAAAKKDVGRLTTHIKKVLGDEAGQVMDIGVVHAADYMRRFCSRLGMGNQEMRAAQEAARRLDDAVDVRRNPESIAAAISYMVVQRAGAGKTVKDVSMATGVAEATIKEAHKDLTPHIKDAFLCNLSVSSADGRRSNGHENSKETAEQERGSNRPAFRVPTPTRKSIPNSAAAYPIPSIDLHESLPWLRNPPLHAPAGSGGKPAAQMADTELLFCGDCNRATEVVLDHASGDTICTECALVLDARFIDEGSEWRNFADDGGGEDRDPSRVGGRSDPLLSNAPLVTRIAYNSGGPHTKAQADGGGLPRMRVAGGPDPEQSLVEAFGAIADMADRLGLVATIRDGAKEVYKKVDEAKACPRGKKRDVFYAACLFIACRNEGKPRTYKELATATRGGAGAKKDIGRMTTLIKKVLGEDAGGGGQQVLDFGVVRAADYLRRFCSRLGMGNTEMRAAEEAAGRLEAHLDVRRNPESIAAAISYMLVQRAGNGKTVKDVSVATGVAEATIKEAHKELAPHNACVSSRMRFFLGDVASACWPSCPVPSDDDYCAFLAGEHADPHHPRRQPLRLYLAGFRSSDGTWWELSRRLIPGATPLGFAGARARRRRPRAAADGRRHPNAASVAAAYPDKNLVETAAAAVGILLFVEVGYGITADKALRLFHGNLCGKGRDGAGTDVTFFVSGESIAAHGYVLAGKSAVFLSQLIFRRPMGGKVEVKDMDAATFRAVVHFIYTDTVPEFDDRRPDEEEAVATMAHHLHAAAERYELERLKLICKRKLQSGAIHVDMAARTLALAEQHGYRRLKAKCIDFIVGTPKTLNAVLETGGYKHLEASCSSPPPPGGAKKKTSSIQIRHGTLWAPPLPSPGCRRPFDPDPTSLNDNGCDTKARNPPSPKSPDFSHCPTPQTKPNHIDQSPSKGRRRRRCRTTNRRFPARPKAAAAMEFSTPTNMPAARPRMRGAVVAPPQTTMEGGESGLQRLRGTVTLSLKPPEEPEVLPPPSMGGAAQASSPETEEGEEEKPATTPAMRGAVQHPRATKAAGSVGCQAIADMAGRLGVAPGVADQAMGVFRRLEQAKGKWHHYYTKGPGRSGDALYAACIYVACRSAGAPRTFKELAAATRDGAAARKDIGKLIGLIKAKLGDDAAAGGGEAVNIGVVRPVDFMERFGSLLGMGEDEVRAVQEAARRMNDKLDVRRNPDSTAAAIIYMAIERRGDRRSSIRDVSAATGVADNTIKQAYKELYPHAQLLFDQKQERNLINLLEAGKPSPTKRSASTWDLAIEVQLMRLLAAGLLLPLGRSPFEAAATADALARNCTTRN</sequence>
<feature type="domain" description="TFIIB-type" evidence="11">
    <location>
        <begin position="206"/>
        <end position="238"/>
    </location>
</feature>
<dbReference type="SUPFAM" id="SSF57783">
    <property type="entry name" value="Zinc beta-ribbon"/>
    <property type="match status" value="2"/>
</dbReference>
<dbReference type="Pfam" id="PF08271">
    <property type="entry name" value="Zn_Ribbon_TF"/>
    <property type="match status" value="2"/>
</dbReference>
<evidence type="ECO:0000256" key="8">
    <source>
        <dbReference type="PROSITE-ProRule" id="PRU00469"/>
    </source>
</evidence>
<keyword evidence="6" id="KW-0804">Transcription</keyword>
<evidence type="ECO:0000259" key="11">
    <source>
        <dbReference type="PROSITE" id="PS51134"/>
    </source>
</evidence>
<proteinExistence type="inferred from homology"/>
<feature type="region of interest" description="Disordered" evidence="9">
    <location>
        <begin position="1"/>
        <end position="61"/>
    </location>
</feature>
<dbReference type="InterPro" id="IPR056423">
    <property type="entry name" value="BACK_BPM_SPOP"/>
</dbReference>
<comment type="caution">
    <text evidence="12">The sequence shown here is derived from an EMBL/GenBank/DDBJ whole genome shotgun (WGS) entry which is preliminary data.</text>
</comment>
<feature type="compositionally biased region" description="Pro residues" evidence="9">
    <location>
        <begin position="170"/>
        <end position="179"/>
    </location>
</feature>
<dbReference type="Proteomes" id="UP000636709">
    <property type="component" value="Unassembled WGS sequence"/>
</dbReference>
<gene>
    <name evidence="12" type="ORF">HU200_019046</name>
</gene>
<dbReference type="Gene3D" id="3.30.710.10">
    <property type="entry name" value="Potassium Channel Kv1.1, Chain A"/>
    <property type="match status" value="1"/>
</dbReference>
<organism evidence="12 13">
    <name type="scientific">Digitaria exilis</name>
    <dbReference type="NCBI Taxonomy" id="1010633"/>
    <lineage>
        <taxon>Eukaryota</taxon>
        <taxon>Viridiplantae</taxon>
        <taxon>Streptophyta</taxon>
        <taxon>Embryophyta</taxon>
        <taxon>Tracheophyta</taxon>
        <taxon>Spermatophyta</taxon>
        <taxon>Magnoliopsida</taxon>
        <taxon>Liliopsida</taxon>
        <taxon>Poales</taxon>
        <taxon>Poaceae</taxon>
        <taxon>PACMAD clade</taxon>
        <taxon>Panicoideae</taxon>
        <taxon>Panicodae</taxon>
        <taxon>Paniceae</taxon>
        <taxon>Anthephorinae</taxon>
        <taxon>Digitaria</taxon>
    </lineage>
</organism>
<evidence type="ECO:0000259" key="10">
    <source>
        <dbReference type="PROSITE" id="PS50097"/>
    </source>
</evidence>
<dbReference type="InterPro" id="IPR023486">
    <property type="entry name" value="TFIIB_CS"/>
</dbReference>
<protein>
    <recommendedName>
        <fullName evidence="7">rRNA N-glycosidase</fullName>
    </recommendedName>
</protein>
<keyword evidence="5" id="KW-0805">Transcription regulation</keyword>
<feature type="region of interest" description="Disordered" evidence="9">
    <location>
        <begin position="1242"/>
        <end position="1320"/>
    </location>
</feature>
<dbReference type="InterPro" id="IPR011333">
    <property type="entry name" value="SKP1/BTB/POZ_sf"/>
</dbReference>
<dbReference type="Pfam" id="PF00651">
    <property type="entry name" value="BTB"/>
    <property type="match status" value="1"/>
</dbReference>
<feature type="region of interest" description="Disordered" evidence="9">
    <location>
        <begin position="1372"/>
        <end position="1411"/>
    </location>
</feature>
<feature type="compositionally biased region" description="Basic and acidic residues" evidence="9">
    <location>
        <begin position="251"/>
        <end position="263"/>
    </location>
</feature>
<dbReference type="InterPro" id="IPR000812">
    <property type="entry name" value="TFIIB"/>
</dbReference>
<dbReference type="OrthoDB" id="25790at2759"/>
<dbReference type="Pfam" id="PF24570">
    <property type="entry name" value="BACK_BPM_SPOP"/>
    <property type="match status" value="1"/>
</dbReference>
<dbReference type="PROSITE" id="PS50097">
    <property type="entry name" value="BTB"/>
    <property type="match status" value="1"/>
</dbReference>
<reference evidence="12" key="1">
    <citation type="submission" date="2020-07" db="EMBL/GenBank/DDBJ databases">
        <title>Genome sequence and genetic diversity analysis of an under-domesticated orphan crop, white fonio (Digitaria exilis).</title>
        <authorList>
            <person name="Bennetzen J.L."/>
            <person name="Chen S."/>
            <person name="Ma X."/>
            <person name="Wang X."/>
            <person name="Yssel A.E.J."/>
            <person name="Chaluvadi S.R."/>
            <person name="Johnson M."/>
            <person name="Gangashetty P."/>
            <person name="Hamidou F."/>
            <person name="Sanogo M.D."/>
            <person name="Zwaenepoel A."/>
            <person name="Wallace J."/>
            <person name="Van De Peer Y."/>
            <person name="Van Deynze A."/>
        </authorList>
    </citation>
    <scope>NUCLEOTIDE SEQUENCE</scope>
    <source>
        <tissue evidence="12">Leaves</tissue>
    </source>
</reference>
<dbReference type="Gene3D" id="4.10.470.10">
    <property type="entry name" value="Ricin (A Subunit), domain 2"/>
    <property type="match status" value="1"/>
</dbReference>
<dbReference type="CDD" id="cd20551">
    <property type="entry name" value="CYCLIN_TFIIB_rpt1"/>
    <property type="match status" value="2"/>
</dbReference>
<dbReference type="GO" id="GO:0097550">
    <property type="term" value="C:transcription preinitiation complex"/>
    <property type="evidence" value="ECO:0007669"/>
    <property type="project" value="TreeGrafter"/>
</dbReference>
<feature type="domain" description="BTB" evidence="10">
    <location>
        <begin position="1062"/>
        <end position="1127"/>
    </location>
</feature>
<name>A0A835F3Y0_9POAL</name>
<dbReference type="SUPFAM" id="SSF47954">
    <property type="entry name" value="Cyclin-like"/>
    <property type="match status" value="6"/>
</dbReference>
<evidence type="ECO:0000256" key="6">
    <source>
        <dbReference type="ARBA" id="ARBA00023163"/>
    </source>
</evidence>
<dbReference type="InterPro" id="IPR013763">
    <property type="entry name" value="Cyclin-like_dom"/>
</dbReference>
<dbReference type="SUPFAM" id="SSF54695">
    <property type="entry name" value="POZ domain"/>
    <property type="match status" value="1"/>
</dbReference>
<accession>A0A835F3Y0</accession>
<dbReference type="PANTHER" id="PTHR11618:SF24">
    <property type="entry name" value="OS03G0193600 PROTEIN"/>
    <property type="match status" value="1"/>
</dbReference>
<keyword evidence="8" id="KW-0863">Zinc-finger</keyword>
<dbReference type="InterPro" id="IPR013137">
    <property type="entry name" value="Znf_TFIIB"/>
</dbReference>
<dbReference type="Gene3D" id="1.10.472.170">
    <property type="match status" value="2"/>
</dbReference>
<evidence type="ECO:0000256" key="2">
    <source>
        <dbReference type="ARBA" id="ARBA00010846"/>
    </source>
</evidence>
<dbReference type="PROSITE" id="PS51134">
    <property type="entry name" value="ZF_TFIIB"/>
    <property type="match status" value="2"/>
</dbReference>
<dbReference type="Pfam" id="PF00382">
    <property type="entry name" value="TFIIB"/>
    <property type="match status" value="6"/>
</dbReference>
<keyword evidence="13" id="KW-1185">Reference proteome</keyword>
<feature type="compositionally biased region" description="Polar residues" evidence="9">
    <location>
        <begin position="1"/>
        <end position="10"/>
    </location>
</feature>
<evidence type="ECO:0000313" key="13">
    <source>
        <dbReference type="Proteomes" id="UP000636709"/>
    </source>
</evidence>
<dbReference type="GO" id="GO:0005634">
    <property type="term" value="C:nucleus"/>
    <property type="evidence" value="ECO:0007669"/>
    <property type="project" value="TreeGrafter"/>
</dbReference>
<dbReference type="FunFam" id="1.10.472.170:FF:000001">
    <property type="entry name" value="Transcription initiation factor IIB"/>
    <property type="match status" value="2"/>
</dbReference>
<evidence type="ECO:0000256" key="1">
    <source>
        <dbReference type="ARBA" id="ARBA00004906"/>
    </source>
</evidence>
<dbReference type="PROSITE" id="PS00782">
    <property type="entry name" value="TFIIB"/>
    <property type="match status" value="2"/>
</dbReference>
<feature type="compositionally biased region" description="Polar residues" evidence="9">
    <location>
        <begin position="1288"/>
        <end position="1302"/>
    </location>
</feature>
<comment type="similarity">
    <text evidence="2">Belongs to the Tdpoz family.</text>
</comment>
<feature type="compositionally biased region" description="Basic and acidic residues" evidence="9">
    <location>
        <begin position="645"/>
        <end position="659"/>
    </location>
</feature>
<dbReference type="SMART" id="SM00385">
    <property type="entry name" value="CYCLIN"/>
    <property type="match status" value="4"/>
</dbReference>
<feature type="compositionally biased region" description="Basic and acidic residues" evidence="9">
    <location>
        <begin position="36"/>
        <end position="46"/>
    </location>
</feature>
<evidence type="ECO:0000256" key="5">
    <source>
        <dbReference type="ARBA" id="ARBA00023015"/>
    </source>
</evidence>
<dbReference type="GO" id="GO:0017025">
    <property type="term" value="F:TBP-class protein binding"/>
    <property type="evidence" value="ECO:0007669"/>
    <property type="project" value="InterPro"/>
</dbReference>
<dbReference type="InterPro" id="IPR036915">
    <property type="entry name" value="Cyclin-like_sf"/>
</dbReference>
<evidence type="ECO:0000256" key="9">
    <source>
        <dbReference type="SAM" id="MobiDB-lite"/>
    </source>
</evidence>
<dbReference type="GO" id="GO:0008270">
    <property type="term" value="F:zinc ion binding"/>
    <property type="evidence" value="ECO:0007669"/>
    <property type="project" value="UniProtKB-KW"/>
</dbReference>
<feature type="region of interest" description="Disordered" evidence="9">
    <location>
        <begin position="645"/>
        <end position="667"/>
    </location>
</feature>
<dbReference type="InterPro" id="IPR000210">
    <property type="entry name" value="BTB/POZ_dom"/>
</dbReference>
<dbReference type="InterPro" id="IPR013150">
    <property type="entry name" value="TFIIB_cyclin"/>
</dbReference>